<feature type="compositionally biased region" description="Low complexity" evidence="1">
    <location>
        <begin position="1"/>
        <end position="15"/>
    </location>
</feature>
<name>A0A6J4PNY7_9ACTN</name>
<protein>
    <submittedName>
        <fullName evidence="2">Uncharacterized protein</fullName>
    </submittedName>
</protein>
<reference evidence="2" key="1">
    <citation type="submission" date="2020-02" db="EMBL/GenBank/DDBJ databases">
        <authorList>
            <person name="Meier V. D."/>
        </authorList>
    </citation>
    <scope>NUCLEOTIDE SEQUENCE</scope>
    <source>
        <strain evidence="2">AVDCRST_MAG55</strain>
    </source>
</reference>
<accession>A0A6J4PNY7</accession>
<feature type="non-terminal residue" evidence="2">
    <location>
        <position position="1"/>
    </location>
</feature>
<feature type="non-terminal residue" evidence="2">
    <location>
        <position position="46"/>
    </location>
</feature>
<evidence type="ECO:0000313" key="2">
    <source>
        <dbReference type="EMBL" id="CAA9421389.1"/>
    </source>
</evidence>
<feature type="region of interest" description="Disordered" evidence="1">
    <location>
        <begin position="1"/>
        <end position="46"/>
    </location>
</feature>
<evidence type="ECO:0000256" key="1">
    <source>
        <dbReference type="SAM" id="MobiDB-lite"/>
    </source>
</evidence>
<dbReference type="AlphaFoldDB" id="A0A6J4PNY7"/>
<organism evidence="2">
    <name type="scientific">uncultured Rubrobacteraceae bacterium</name>
    <dbReference type="NCBI Taxonomy" id="349277"/>
    <lineage>
        <taxon>Bacteria</taxon>
        <taxon>Bacillati</taxon>
        <taxon>Actinomycetota</taxon>
        <taxon>Rubrobacteria</taxon>
        <taxon>Rubrobacterales</taxon>
        <taxon>Rubrobacteraceae</taxon>
        <taxon>environmental samples</taxon>
    </lineage>
</organism>
<proteinExistence type="predicted"/>
<gene>
    <name evidence="2" type="ORF">AVDCRST_MAG55-2016</name>
</gene>
<dbReference type="EMBL" id="CADCUZ010000093">
    <property type="protein sequence ID" value="CAA9421389.1"/>
    <property type="molecule type" value="Genomic_DNA"/>
</dbReference>
<feature type="compositionally biased region" description="Basic and acidic residues" evidence="1">
    <location>
        <begin position="19"/>
        <end position="46"/>
    </location>
</feature>
<sequence length="46" mass="5344">ALPLRPQLRPPNRVRQTARRLDLHARAGDGPERNERLPERLRQPGL</sequence>